<dbReference type="PANTHER" id="PTHR45527:SF1">
    <property type="entry name" value="FATTY ACID SYNTHASE"/>
    <property type="match status" value="1"/>
</dbReference>
<dbReference type="InterPro" id="IPR045851">
    <property type="entry name" value="AMP-bd_C_sf"/>
</dbReference>
<proteinExistence type="predicted"/>
<dbReference type="InterPro" id="IPR000873">
    <property type="entry name" value="AMP-dep_synth/lig_dom"/>
</dbReference>
<sequence>MRAAHEAERSDAVPGAARPVPDLFDERVLAGPEGTALVTESGTLSYAELRDRVDRLAVVLVESGITRGAFVGVCVHRGAESVVAPLAVMRAGGVYLPLDPAHPRRRLEYMLADSGARLLLAQGRLLDAPPEGVRRIPVERADDTAARPVRADLGPDDAAYLIYTSGSTGRPKGVVVPHRGVADLARTQRERMRVRPDSRVLQFASPGFDAAVFELCMALLNGAALVVPPRERLLGDALARTLREHRVTHAVLPPAVLPGLPGADLPDLGTMMVAGEACPGELADTWSRGRVLLNGYGPTETTVCATMSAPLSGGGTPPLGRAVDGTAVYVLDAGLRPVGPGGVGELYVGGAGLARGYWRRPGLTAERFVADPFGPPGARMYRTGDRARVRPDGEPEFAGRTDQQVKLRGHRIEPGEVEAALTALPGVRHAAVVLREDRPGRPRLVAYVVPSP</sequence>
<dbReference type="InterPro" id="IPR020459">
    <property type="entry name" value="AMP-binding"/>
</dbReference>
<dbReference type="GO" id="GO:0031177">
    <property type="term" value="F:phosphopantetheine binding"/>
    <property type="evidence" value="ECO:0007669"/>
    <property type="project" value="TreeGrafter"/>
</dbReference>
<dbReference type="OrthoDB" id="3802848at2"/>
<dbReference type="PANTHER" id="PTHR45527">
    <property type="entry name" value="NONRIBOSOMAL PEPTIDE SYNTHETASE"/>
    <property type="match status" value="1"/>
</dbReference>
<dbReference type="InterPro" id="IPR020845">
    <property type="entry name" value="AMP-binding_CS"/>
</dbReference>
<dbReference type="NCBIfam" id="TIGR01733">
    <property type="entry name" value="AA-adenyl-dom"/>
    <property type="match status" value="1"/>
</dbReference>
<dbReference type="PROSITE" id="PS00455">
    <property type="entry name" value="AMP_BINDING"/>
    <property type="match status" value="1"/>
</dbReference>
<name>A0A368T9I8_9ACTN</name>
<dbReference type="Gene3D" id="3.40.50.12780">
    <property type="entry name" value="N-terminal domain of ligase-like"/>
    <property type="match status" value="1"/>
</dbReference>
<dbReference type="Proteomes" id="UP000253318">
    <property type="component" value="Unassembled WGS sequence"/>
</dbReference>
<dbReference type="AlphaFoldDB" id="A0A368T9I8"/>
<dbReference type="EMBL" id="QEIN01000022">
    <property type="protein sequence ID" value="RCV61310.1"/>
    <property type="molecule type" value="Genomic_DNA"/>
</dbReference>
<feature type="domain" description="AMP-dependent synthetase/ligase" evidence="1">
    <location>
        <begin position="24"/>
        <end position="358"/>
    </location>
</feature>
<dbReference type="PRINTS" id="PR00154">
    <property type="entry name" value="AMPBINDING"/>
</dbReference>
<dbReference type="RefSeq" id="WP_114433196.1">
    <property type="nucleotide sequence ID" value="NZ_QEIN01000022.1"/>
</dbReference>
<dbReference type="InterPro" id="IPR010071">
    <property type="entry name" value="AA_adenyl_dom"/>
</dbReference>
<dbReference type="SUPFAM" id="SSF56801">
    <property type="entry name" value="Acetyl-CoA synthetase-like"/>
    <property type="match status" value="1"/>
</dbReference>
<dbReference type="GO" id="GO:0005737">
    <property type="term" value="C:cytoplasm"/>
    <property type="evidence" value="ECO:0007669"/>
    <property type="project" value="TreeGrafter"/>
</dbReference>
<feature type="non-terminal residue" evidence="2">
    <location>
        <position position="452"/>
    </location>
</feature>
<reference evidence="2 3" key="1">
    <citation type="submission" date="2018-04" db="EMBL/GenBank/DDBJ databases">
        <title>Novel actinobacteria from marine sediment.</title>
        <authorList>
            <person name="Ng Z.Y."/>
            <person name="Tan G.Y.A."/>
        </authorList>
    </citation>
    <scope>NUCLEOTIDE SEQUENCE [LARGE SCALE GENOMIC DNA]</scope>
    <source>
        <strain evidence="2 3">TPS81</strain>
    </source>
</reference>
<dbReference type="FunFam" id="3.40.50.980:FF:000001">
    <property type="entry name" value="Non-ribosomal peptide synthetase"/>
    <property type="match status" value="1"/>
</dbReference>
<accession>A0A368T9I8</accession>
<dbReference type="InterPro" id="IPR042099">
    <property type="entry name" value="ANL_N_sf"/>
</dbReference>
<dbReference type="GO" id="GO:0043041">
    <property type="term" value="P:amino acid activation for nonribosomal peptide biosynthetic process"/>
    <property type="evidence" value="ECO:0007669"/>
    <property type="project" value="TreeGrafter"/>
</dbReference>
<dbReference type="GO" id="GO:0044550">
    <property type="term" value="P:secondary metabolite biosynthetic process"/>
    <property type="evidence" value="ECO:0007669"/>
    <property type="project" value="TreeGrafter"/>
</dbReference>
<evidence type="ECO:0000313" key="3">
    <source>
        <dbReference type="Proteomes" id="UP000253318"/>
    </source>
</evidence>
<evidence type="ECO:0000259" key="1">
    <source>
        <dbReference type="Pfam" id="PF00501"/>
    </source>
</evidence>
<dbReference type="Pfam" id="PF00501">
    <property type="entry name" value="AMP-binding"/>
    <property type="match status" value="1"/>
</dbReference>
<organism evidence="2 3">
    <name type="scientific">Marinitenerispora sediminis</name>
    <dbReference type="NCBI Taxonomy" id="1931232"/>
    <lineage>
        <taxon>Bacteria</taxon>
        <taxon>Bacillati</taxon>
        <taxon>Actinomycetota</taxon>
        <taxon>Actinomycetes</taxon>
        <taxon>Streptosporangiales</taxon>
        <taxon>Nocardiopsidaceae</taxon>
        <taxon>Marinitenerispora</taxon>
    </lineage>
</organism>
<gene>
    <name evidence="2" type="ORF">DEF24_04520</name>
</gene>
<keyword evidence="3" id="KW-1185">Reference proteome</keyword>
<protein>
    <submittedName>
        <fullName evidence="2">Non-ribosomal peptide synthetase</fullName>
    </submittedName>
</protein>
<evidence type="ECO:0000313" key="2">
    <source>
        <dbReference type="EMBL" id="RCV61310.1"/>
    </source>
</evidence>
<comment type="caution">
    <text evidence="2">The sequence shown here is derived from an EMBL/GenBank/DDBJ whole genome shotgun (WGS) entry which is preliminary data.</text>
</comment>
<dbReference type="Gene3D" id="3.30.300.30">
    <property type="match status" value="1"/>
</dbReference>
<dbReference type="FunFam" id="3.40.50.12780:FF:000012">
    <property type="entry name" value="Non-ribosomal peptide synthetase"/>
    <property type="match status" value="1"/>
</dbReference>